<dbReference type="Pfam" id="PF13649">
    <property type="entry name" value="Methyltransf_25"/>
    <property type="match status" value="1"/>
</dbReference>
<dbReference type="EC" id="2.1.1.-" evidence="2"/>
<feature type="domain" description="Methyltransferase" evidence="1">
    <location>
        <begin position="44"/>
        <end position="141"/>
    </location>
</feature>
<accession>A0ABT6SS99</accession>
<name>A0ABT6SS99_9ACTN</name>
<evidence type="ECO:0000259" key="1">
    <source>
        <dbReference type="Pfam" id="PF13649"/>
    </source>
</evidence>
<protein>
    <submittedName>
        <fullName evidence="2">Class I SAM-dependent methyltransferase</fullName>
        <ecNumber evidence="2">2.1.1.-</ecNumber>
    </submittedName>
</protein>
<dbReference type="Gene3D" id="2.20.130.10">
    <property type="entry name" value="CAC2371-like domains"/>
    <property type="match status" value="1"/>
</dbReference>
<organism evidence="2 3">
    <name type="scientific">Streptomyces luteolus</name>
    <dbReference type="NCBI Taxonomy" id="3043615"/>
    <lineage>
        <taxon>Bacteria</taxon>
        <taxon>Bacillati</taxon>
        <taxon>Actinomycetota</taxon>
        <taxon>Actinomycetes</taxon>
        <taxon>Kitasatosporales</taxon>
        <taxon>Streptomycetaceae</taxon>
        <taxon>Streptomyces</taxon>
    </lineage>
</organism>
<dbReference type="GO" id="GO:0032259">
    <property type="term" value="P:methylation"/>
    <property type="evidence" value="ECO:0007669"/>
    <property type="project" value="UniProtKB-KW"/>
</dbReference>
<reference evidence="2 3" key="1">
    <citation type="submission" date="2023-05" db="EMBL/GenBank/DDBJ databases">
        <title>Draft genome sequence of Streptomyces sp. B-S-A12 isolated from a cave soil in Thailand.</title>
        <authorList>
            <person name="Chamroensaksri N."/>
            <person name="Muangham S."/>
        </authorList>
    </citation>
    <scope>NUCLEOTIDE SEQUENCE [LARGE SCALE GENOMIC DNA]</scope>
    <source>
        <strain evidence="2 3">B-S-A12</strain>
    </source>
</reference>
<keyword evidence="2" id="KW-0808">Transferase</keyword>
<dbReference type="InterPro" id="IPR041698">
    <property type="entry name" value="Methyltransf_25"/>
</dbReference>
<evidence type="ECO:0000313" key="3">
    <source>
        <dbReference type="Proteomes" id="UP001237105"/>
    </source>
</evidence>
<comment type="caution">
    <text evidence="2">The sequence shown here is derived from an EMBL/GenBank/DDBJ whole genome shotgun (WGS) entry which is preliminary data.</text>
</comment>
<dbReference type="Proteomes" id="UP001237105">
    <property type="component" value="Unassembled WGS sequence"/>
</dbReference>
<sequence length="277" mass="30926">MTLSDSAAPEAGYEQRAQFYEVEYRTTVDQAFLSSLVTDSVTSILEIPCGSGRNTDWLISTGRAVTCADLEPAMVERVRERIMAAGAGDRLTAVQGDMCELDLGRRFDLILVPQEAFQLVAGAGDAERALDRLTRHLAPDGTLLLDLYSFSQDGRDGSALPDYFDPEVPDGKPVTEWRRQLQPSGWLERSRLQRAEGAHMRVDYSYRRGEGDTVHERWQSSIRLRRYSREQVEKLVGGAGLRIERMLRDYSGTPWVPGSARMITLLRPAAADQGEGK</sequence>
<proteinExistence type="predicted"/>
<keyword evidence="3" id="KW-1185">Reference proteome</keyword>
<gene>
    <name evidence="2" type="ORF">QIT00_05460</name>
</gene>
<dbReference type="EMBL" id="JASCIS010000004">
    <property type="protein sequence ID" value="MDI3418013.1"/>
    <property type="molecule type" value="Genomic_DNA"/>
</dbReference>
<dbReference type="InterPro" id="IPR029063">
    <property type="entry name" value="SAM-dependent_MTases_sf"/>
</dbReference>
<dbReference type="RefSeq" id="WP_282533935.1">
    <property type="nucleotide sequence ID" value="NZ_JASCIS010000004.1"/>
</dbReference>
<dbReference type="GO" id="GO:0008168">
    <property type="term" value="F:methyltransferase activity"/>
    <property type="evidence" value="ECO:0007669"/>
    <property type="project" value="UniProtKB-KW"/>
</dbReference>
<dbReference type="SUPFAM" id="SSF53335">
    <property type="entry name" value="S-adenosyl-L-methionine-dependent methyltransferases"/>
    <property type="match status" value="1"/>
</dbReference>
<keyword evidence="2" id="KW-0489">Methyltransferase</keyword>
<dbReference type="CDD" id="cd02440">
    <property type="entry name" value="AdoMet_MTases"/>
    <property type="match status" value="1"/>
</dbReference>
<evidence type="ECO:0000313" key="2">
    <source>
        <dbReference type="EMBL" id="MDI3418013.1"/>
    </source>
</evidence>
<dbReference type="Gene3D" id="3.40.50.150">
    <property type="entry name" value="Vaccinia Virus protein VP39"/>
    <property type="match status" value="1"/>
</dbReference>